<dbReference type="InterPro" id="IPR001680">
    <property type="entry name" value="WD40_rpt"/>
</dbReference>
<keyword evidence="4" id="KW-0732">Signal</keyword>
<evidence type="ECO:0000256" key="4">
    <source>
        <dbReference type="SAM" id="SignalP"/>
    </source>
</evidence>
<keyword evidence="2" id="KW-0677">Repeat</keyword>
<dbReference type="SUPFAM" id="SSF82171">
    <property type="entry name" value="DPP6 N-terminal domain-like"/>
    <property type="match status" value="1"/>
</dbReference>
<dbReference type="PROSITE" id="PS50082">
    <property type="entry name" value="WD_REPEATS_2"/>
    <property type="match status" value="3"/>
</dbReference>
<gene>
    <name evidence="5" type="ORF">R5W23_004002</name>
</gene>
<dbReference type="PROSITE" id="PS50294">
    <property type="entry name" value="WD_REPEATS_REGION"/>
    <property type="match status" value="2"/>
</dbReference>
<protein>
    <recommendedName>
        <fullName evidence="7">WD40 repeat domain-containing protein</fullName>
    </recommendedName>
</protein>
<feature type="signal peptide" evidence="4">
    <location>
        <begin position="1"/>
        <end position="19"/>
    </location>
</feature>
<dbReference type="PROSITE" id="PS00678">
    <property type="entry name" value="WD_REPEATS_1"/>
    <property type="match status" value="1"/>
</dbReference>
<dbReference type="EMBL" id="JAXBLV010000216">
    <property type="protein sequence ID" value="MDY3562536.1"/>
    <property type="molecule type" value="Genomic_DNA"/>
</dbReference>
<dbReference type="InterPro" id="IPR019775">
    <property type="entry name" value="WD40_repeat_CS"/>
</dbReference>
<feature type="repeat" description="WD" evidence="3">
    <location>
        <begin position="345"/>
        <end position="386"/>
    </location>
</feature>
<feature type="chain" id="PRO_5046826327" description="WD40 repeat domain-containing protein" evidence="4">
    <location>
        <begin position="20"/>
        <end position="802"/>
    </location>
</feature>
<comment type="caution">
    <text evidence="5">The sequence shown here is derived from an EMBL/GenBank/DDBJ whole genome shotgun (WGS) entry which is preliminary data.</text>
</comment>
<evidence type="ECO:0000256" key="2">
    <source>
        <dbReference type="ARBA" id="ARBA00022737"/>
    </source>
</evidence>
<proteinExistence type="predicted"/>
<feature type="repeat" description="WD" evidence="3">
    <location>
        <begin position="654"/>
        <end position="688"/>
    </location>
</feature>
<evidence type="ECO:0000313" key="5">
    <source>
        <dbReference type="EMBL" id="MDY3562536.1"/>
    </source>
</evidence>
<reference evidence="6" key="1">
    <citation type="journal article" date="2023" name="Mar. Drugs">
        <title>Gemmata algarum, a Novel Planctomycete Isolated from an Algal Mat, Displays Antimicrobial Activity.</title>
        <authorList>
            <person name="Kumar G."/>
            <person name="Kallscheuer N."/>
            <person name="Kashif M."/>
            <person name="Ahamad S."/>
            <person name="Jagadeeshwari U."/>
            <person name="Pannikurungottu S."/>
            <person name="Haufschild T."/>
            <person name="Kabuu M."/>
            <person name="Sasikala C."/>
            <person name="Jogler C."/>
            <person name="Ramana C."/>
        </authorList>
    </citation>
    <scope>NUCLEOTIDE SEQUENCE [LARGE SCALE GENOMIC DNA]</scope>
    <source>
        <strain evidence="6">JC673</strain>
    </source>
</reference>
<evidence type="ECO:0000256" key="3">
    <source>
        <dbReference type="PROSITE-ProRule" id="PRU00221"/>
    </source>
</evidence>
<dbReference type="PANTHER" id="PTHR19879:SF9">
    <property type="entry name" value="TRANSCRIPTION INITIATION FACTOR TFIID SUBUNIT 5"/>
    <property type="match status" value="1"/>
</dbReference>
<evidence type="ECO:0000313" key="6">
    <source>
        <dbReference type="Proteomes" id="UP001272242"/>
    </source>
</evidence>
<organism evidence="5 6">
    <name type="scientific">Gemmata algarum</name>
    <dbReference type="NCBI Taxonomy" id="2975278"/>
    <lineage>
        <taxon>Bacteria</taxon>
        <taxon>Pseudomonadati</taxon>
        <taxon>Planctomycetota</taxon>
        <taxon>Planctomycetia</taxon>
        <taxon>Gemmatales</taxon>
        <taxon>Gemmataceae</taxon>
        <taxon>Gemmata</taxon>
    </lineage>
</organism>
<evidence type="ECO:0008006" key="7">
    <source>
        <dbReference type="Google" id="ProtNLM"/>
    </source>
</evidence>
<dbReference type="Gene3D" id="2.130.10.10">
    <property type="entry name" value="YVTN repeat-like/Quinoprotein amine dehydrogenase"/>
    <property type="match status" value="3"/>
</dbReference>
<dbReference type="PANTHER" id="PTHR19879">
    <property type="entry name" value="TRANSCRIPTION INITIATION FACTOR TFIID"/>
    <property type="match status" value="1"/>
</dbReference>
<dbReference type="InterPro" id="IPR011048">
    <property type="entry name" value="Haem_d1_sf"/>
</dbReference>
<dbReference type="Pfam" id="PF00400">
    <property type="entry name" value="WD40"/>
    <property type="match status" value="3"/>
</dbReference>
<accession>A0ABU5F4N0</accession>
<dbReference type="InterPro" id="IPR015943">
    <property type="entry name" value="WD40/YVTN_repeat-like_dom_sf"/>
</dbReference>
<dbReference type="SUPFAM" id="SSF51004">
    <property type="entry name" value="C-terminal (heme d1) domain of cytochrome cd1-nitrite reductase"/>
    <property type="match status" value="1"/>
</dbReference>
<dbReference type="RefSeq" id="WP_320688855.1">
    <property type="nucleotide sequence ID" value="NZ_JAXBLV010000216.1"/>
</dbReference>
<dbReference type="SMART" id="SM00320">
    <property type="entry name" value="WD40"/>
    <property type="match status" value="3"/>
</dbReference>
<keyword evidence="6" id="KW-1185">Reference proteome</keyword>
<dbReference type="Proteomes" id="UP001272242">
    <property type="component" value="Unassembled WGS sequence"/>
</dbReference>
<dbReference type="SUPFAM" id="SSF63829">
    <property type="entry name" value="Calcium-dependent phosphotriesterase"/>
    <property type="match status" value="1"/>
</dbReference>
<name>A0ABU5F4N0_9BACT</name>
<sequence>MSRIACVLLLVLCSAPVRGSELPHGAAVRLGDDRFRAGGSVSHLALAPDGKRYATAHTATPDRVAVTVWDADTGRRVHEHLVSAKLFKGLVWGARGAFAVAGRAEPGTDGQPGAEVPDDFCVWDFTDPNGAPPLVELPQVAERGPVAPARAAYTDFRFSADGSRLAARWVSADEKHAVRVFDLKPAATAAKLTRVANIDLGAEGPDGFGFSADGETLITVRKLNDPERGAREAVVTAWPVDGGKPKRPVRVPDGPRLMFAPDARSLAVFATDDREWGFDVVPIAAPDTSPPRARQRFRWPLPHPEAEARDGGGFAFFPTGDRLAVATGRGTLVLDTLRGKELARLEGHADTPGAVAVSADGTRIATADGFGLVRLWDAKTFRSLHEAPGHRAPVVHAELSPDGKRLLTWAEDETVRFWDLATGQELRAFAGAPGLGETRSRGSRPTFAPDGTAILFSTKDRLVGRDLQTGLEIPLPGDLANSKPRNVVFAPDGKSVLTWADADPPVTVYDWPGGKKRFDVSPDGPVRPAHFSPDGAAVFADVRRDRRWDARTGKELAPTRPDGRSDASYPLVALRPNPLWLVQDLRDETPCVVASGTHTPVPHIRLGRARGDTPTFAESRVAVSPTGTLLAVESDGPARAVLLEAATQTVRRELRGHRGAVRILGFTPDGAKLLTAGGDHTVLVWDVRLQSVPLPDVVKRETNAAKLWEVLATGSAGEAYLAMSRLSREPDAAVKMARLRLKPAVTNRTESEASRIADVRGIELLAALGTSPARELLEELAGGEAAAFRTQGARRALERNTR</sequence>
<evidence type="ECO:0000256" key="1">
    <source>
        <dbReference type="ARBA" id="ARBA00022574"/>
    </source>
</evidence>
<keyword evidence="1 3" id="KW-0853">WD repeat</keyword>
<feature type="repeat" description="WD" evidence="3">
    <location>
        <begin position="387"/>
        <end position="428"/>
    </location>
</feature>